<sequence length="99" mass="10641">MLRTVLTAAALAGVGWIAYRMERLMATQNEQLTALKDDLDAFFADVDAKLDQLNAQTEDFSPEAQSTFDSIKSLVAAKHAEIGDADGSDTPAEPEQPAV</sequence>
<accession>A0ABY5W9K2</accession>
<reference evidence="1" key="1">
    <citation type="submission" date="2021-04" db="EMBL/GenBank/DDBJ databases">
        <authorList>
            <person name="Hartkoorn R.C."/>
            <person name="Beaudoing E."/>
            <person name="Hot D."/>
        </authorList>
    </citation>
    <scope>NUCLEOTIDE SEQUENCE</scope>
    <source>
        <strain evidence="1">NRRL B-16292</strain>
    </source>
</reference>
<name>A0ABY5W9K2_9ACTN</name>
<reference evidence="1" key="2">
    <citation type="submission" date="2022-09" db="EMBL/GenBank/DDBJ databases">
        <title>Biosynthetic gene clusters of Dactylosporangioum fulvum.</title>
        <authorList>
            <person name="Caradec T."/>
        </authorList>
    </citation>
    <scope>NUCLEOTIDE SEQUENCE</scope>
    <source>
        <strain evidence="1">NRRL B-16292</strain>
    </source>
</reference>
<proteinExistence type="predicted"/>
<evidence type="ECO:0000313" key="2">
    <source>
        <dbReference type="Proteomes" id="UP001059617"/>
    </source>
</evidence>
<evidence type="ECO:0000313" key="1">
    <source>
        <dbReference type="EMBL" id="UWP85894.1"/>
    </source>
</evidence>
<dbReference type="EMBL" id="CP073720">
    <property type="protein sequence ID" value="UWP85894.1"/>
    <property type="molecule type" value="Genomic_DNA"/>
</dbReference>
<dbReference type="Proteomes" id="UP001059617">
    <property type="component" value="Chromosome"/>
</dbReference>
<keyword evidence="2" id="KW-1185">Reference proteome</keyword>
<dbReference type="RefSeq" id="WP_259864264.1">
    <property type="nucleotide sequence ID" value="NZ_CP073720.1"/>
</dbReference>
<organism evidence="1 2">
    <name type="scientific">Dactylosporangium fulvum</name>
    <dbReference type="NCBI Taxonomy" id="53359"/>
    <lineage>
        <taxon>Bacteria</taxon>
        <taxon>Bacillati</taxon>
        <taxon>Actinomycetota</taxon>
        <taxon>Actinomycetes</taxon>
        <taxon>Micromonosporales</taxon>
        <taxon>Micromonosporaceae</taxon>
        <taxon>Dactylosporangium</taxon>
    </lineage>
</organism>
<gene>
    <name evidence="1" type="ORF">Dfulv_17245</name>
</gene>
<protein>
    <submittedName>
        <fullName evidence="1">Uncharacterized protein</fullName>
    </submittedName>
</protein>